<dbReference type="FunFam" id="3.50.30.50:FF:000001">
    <property type="entry name" value="Kynurenine formamidase"/>
    <property type="match status" value="1"/>
</dbReference>
<dbReference type="EMBL" id="DUAV01000002">
    <property type="protein sequence ID" value="HIG62918.1"/>
    <property type="molecule type" value="Genomic_DNA"/>
</dbReference>
<comment type="subunit">
    <text evidence="3">Homodimer.</text>
</comment>
<dbReference type="GO" id="GO:0004061">
    <property type="term" value="F:arylformamidase activity"/>
    <property type="evidence" value="ECO:0007669"/>
    <property type="project" value="InterPro"/>
</dbReference>
<proteinExistence type="predicted"/>
<keyword evidence="6" id="KW-0862">Zinc</keyword>
<dbReference type="InterPro" id="IPR007325">
    <property type="entry name" value="KFase/CYL"/>
</dbReference>
<comment type="cofactor">
    <cofactor evidence="1">
        <name>Zn(2+)</name>
        <dbReference type="ChEBI" id="CHEBI:29105"/>
    </cofactor>
</comment>
<evidence type="ECO:0000256" key="6">
    <source>
        <dbReference type="ARBA" id="ARBA00022833"/>
    </source>
</evidence>
<evidence type="ECO:0000256" key="7">
    <source>
        <dbReference type="ARBA" id="ARBA00023079"/>
    </source>
</evidence>
<reference evidence="9" key="1">
    <citation type="journal article" date="2019" name="bioRxiv">
        <title>Genome diversification in globally distributed novel marine Proteobacteria is linked to environmental adaptation.</title>
        <authorList>
            <person name="Zhou Z."/>
            <person name="Tran P.Q."/>
            <person name="Kieft K."/>
            <person name="Anantharaman K."/>
        </authorList>
    </citation>
    <scope>NUCLEOTIDE SEQUENCE [LARGE SCALE GENOMIC DNA]</scope>
</reference>
<sequence>MVRLIDISPLVSERIRVWPGDIPYSRTDSTSREAGDSVSLSALRTTLHLGAHLDAPSHCAADAPGIDAMELETCYGACQVIALAKPSGRIRPDDLGVSVEAPRVLFRTGSFPDPERWTPDFASLSAELIESLHAQGVRLVGIDTPSIDPQESEDLPAHRAAADHDIAILEGLVLEHVAPGRYTLAAFPLRLEGADASPVRAVLIVE</sequence>
<comment type="caution">
    <text evidence="8">The sequence shown here is derived from an EMBL/GenBank/DDBJ whole genome shotgun (WGS) entry which is preliminary data.</text>
</comment>
<dbReference type="Pfam" id="PF04199">
    <property type="entry name" value="Cyclase"/>
    <property type="match status" value="1"/>
</dbReference>
<dbReference type="InterPro" id="IPR037175">
    <property type="entry name" value="KFase_sf"/>
</dbReference>
<dbReference type="GO" id="GO:0046872">
    <property type="term" value="F:metal ion binding"/>
    <property type="evidence" value="ECO:0007669"/>
    <property type="project" value="UniProtKB-KW"/>
</dbReference>
<organism evidence="8 9">
    <name type="scientific">Marine Group III euryarchaeote</name>
    <dbReference type="NCBI Taxonomy" id="2173149"/>
    <lineage>
        <taxon>Archaea</taxon>
        <taxon>Methanobacteriati</taxon>
        <taxon>Thermoplasmatota</taxon>
        <taxon>Thermoplasmata</taxon>
        <taxon>Candidatus Thermoprofundales</taxon>
    </lineage>
</organism>
<evidence type="ECO:0000256" key="2">
    <source>
        <dbReference type="ARBA" id="ARBA00005023"/>
    </source>
</evidence>
<dbReference type="SUPFAM" id="SSF102198">
    <property type="entry name" value="Putative cyclase"/>
    <property type="match status" value="1"/>
</dbReference>
<dbReference type="Gene3D" id="3.50.30.50">
    <property type="entry name" value="Putative cyclase"/>
    <property type="match status" value="1"/>
</dbReference>
<evidence type="ECO:0000313" key="8">
    <source>
        <dbReference type="EMBL" id="HIG62918.1"/>
    </source>
</evidence>
<dbReference type="Proteomes" id="UP000589516">
    <property type="component" value="Unassembled WGS sequence"/>
</dbReference>
<keyword evidence="5" id="KW-0378">Hydrolase</keyword>
<evidence type="ECO:0000313" key="9">
    <source>
        <dbReference type="Proteomes" id="UP000589516"/>
    </source>
</evidence>
<protein>
    <submittedName>
        <fullName evidence="8">Kynurenine formamidase</fullName>
    </submittedName>
</protein>
<keyword evidence="4" id="KW-0479">Metal-binding</keyword>
<evidence type="ECO:0000256" key="5">
    <source>
        <dbReference type="ARBA" id="ARBA00022801"/>
    </source>
</evidence>
<evidence type="ECO:0000256" key="3">
    <source>
        <dbReference type="ARBA" id="ARBA00011738"/>
    </source>
</evidence>
<gene>
    <name evidence="8" type="ORF">EYQ16_00080</name>
</gene>
<evidence type="ECO:0000256" key="4">
    <source>
        <dbReference type="ARBA" id="ARBA00022723"/>
    </source>
</evidence>
<accession>A0A7C7ZCR3</accession>
<evidence type="ECO:0000256" key="1">
    <source>
        <dbReference type="ARBA" id="ARBA00001947"/>
    </source>
</evidence>
<dbReference type="PANTHER" id="PTHR31118">
    <property type="entry name" value="CYCLASE-LIKE PROTEIN 2"/>
    <property type="match status" value="1"/>
</dbReference>
<keyword evidence="7" id="KW-0823">Tryptophan catabolism</keyword>
<name>A0A7C7ZCR3_9ARCH</name>
<dbReference type="AlphaFoldDB" id="A0A7C7ZCR3"/>
<comment type="pathway">
    <text evidence="2">Amino-acid degradation.</text>
</comment>
<dbReference type="GO" id="GO:0019441">
    <property type="term" value="P:L-tryptophan catabolic process to kynurenine"/>
    <property type="evidence" value="ECO:0007669"/>
    <property type="project" value="InterPro"/>
</dbReference>
<dbReference type="PANTHER" id="PTHR31118:SF32">
    <property type="entry name" value="KYNURENINE FORMAMIDASE"/>
    <property type="match status" value="1"/>
</dbReference>